<proteinExistence type="predicted"/>
<keyword evidence="1" id="KW-0143">Chaperone</keyword>
<dbReference type="PROSITE" id="PS00636">
    <property type="entry name" value="DNAJ_1"/>
    <property type="match status" value="1"/>
</dbReference>
<evidence type="ECO:0000313" key="5">
    <source>
        <dbReference type="Proteomes" id="UP001595776"/>
    </source>
</evidence>
<dbReference type="Pfam" id="PF01556">
    <property type="entry name" value="DnaJ_C"/>
    <property type="match status" value="1"/>
</dbReference>
<organism evidence="4 5">
    <name type="scientific">Kordiimonas lipolytica</name>
    <dbReference type="NCBI Taxonomy" id="1662421"/>
    <lineage>
        <taxon>Bacteria</taxon>
        <taxon>Pseudomonadati</taxon>
        <taxon>Pseudomonadota</taxon>
        <taxon>Alphaproteobacteria</taxon>
        <taxon>Kordiimonadales</taxon>
        <taxon>Kordiimonadaceae</taxon>
        <taxon>Kordiimonas</taxon>
    </lineage>
</organism>
<evidence type="ECO:0000256" key="2">
    <source>
        <dbReference type="SAM" id="MobiDB-lite"/>
    </source>
</evidence>
<comment type="caution">
    <text evidence="4">The sequence shown here is derived from an EMBL/GenBank/DDBJ whole genome shotgun (WGS) entry which is preliminary data.</text>
</comment>
<dbReference type="Gene3D" id="1.10.287.110">
    <property type="entry name" value="DnaJ domain"/>
    <property type="match status" value="1"/>
</dbReference>
<evidence type="ECO:0000256" key="1">
    <source>
        <dbReference type="ARBA" id="ARBA00023186"/>
    </source>
</evidence>
<protein>
    <submittedName>
        <fullName evidence="4">DnaJ C-terminal domain-containing protein</fullName>
    </submittedName>
</protein>
<reference evidence="5" key="1">
    <citation type="journal article" date="2019" name="Int. J. Syst. Evol. Microbiol.">
        <title>The Global Catalogue of Microorganisms (GCM) 10K type strain sequencing project: providing services to taxonomists for standard genome sequencing and annotation.</title>
        <authorList>
            <consortium name="The Broad Institute Genomics Platform"/>
            <consortium name="The Broad Institute Genome Sequencing Center for Infectious Disease"/>
            <person name="Wu L."/>
            <person name="Ma J."/>
        </authorList>
    </citation>
    <scope>NUCLEOTIDE SEQUENCE [LARGE SCALE GENOMIC DNA]</scope>
    <source>
        <strain evidence="5">CGMCC 1.15304</strain>
    </source>
</reference>
<dbReference type="RefSeq" id="WP_068145370.1">
    <property type="nucleotide sequence ID" value="NZ_JBHSCR010000007.1"/>
</dbReference>
<dbReference type="InterPro" id="IPR002939">
    <property type="entry name" value="DnaJ_C"/>
</dbReference>
<dbReference type="PANTHER" id="PTHR43096:SF52">
    <property type="entry name" value="DNAJ HOMOLOG 1, MITOCHONDRIAL-RELATED"/>
    <property type="match status" value="1"/>
</dbReference>
<dbReference type="Pfam" id="PF00226">
    <property type="entry name" value="DnaJ"/>
    <property type="match status" value="1"/>
</dbReference>
<dbReference type="SMART" id="SM00271">
    <property type="entry name" value="DnaJ"/>
    <property type="match status" value="1"/>
</dbReference>
<dbReference type="EMBL" id="JBHSCR010000007">
    <property type="protein sequence ID" value="MFC4348436.1"/>
    <property type="molecule type" value="Genomic_DNA"/>
</dbReference>
<dbReference type="InterPro" id="IPR001623">
    <property type="entry name" value="DnaJ_domain"/>
</dbReference>
<name>A0ABV8UC51_9PROT</name>
<dbReference type="InterPro" id="IPR036869">
    <property type="entry name" value="J_dom_sf"/>
</dbReference>
<evidence type="ECO:0000313" key="4">
    <source>
        <dbReference type="EMBL" id="MFC4348436.1"/>
    </source>
</evidence>
<dbReference type="PROSITE" id="PS50076">
    <property type="entry name" value="DNAJ_2"/>
    <property type="match status" value="1"/>
</dbReference>
<dbReference type="InterPro" id="IPR018253">
    <property type="entry name" value="DnaJ_domain_CS"/>
</dbReference>
<dbReference type="SUPFAM" id="SSF46565">
    <property type="entry name" value="Chaperone J-domain"/>
    <property type="match status" value="1"/>
</dbReference>
<dbReference type="CDD" id="cd10747">
    <property type="entry name" value="DnaJ_C"/>
    <property type="match status" value="1"/>
</dbReference>
<dbReference type="PRINTS" id="PR00625">
    <property type="entry name" value="JDOMAIN"/>
</dbReference>
<gene>
    <name evidence="4" type="ORF">ACFO5Q_11305</name>
</gene>
<dbReference type="PANTHER" id="PTHR43096">
    <property type="entry name" value="DNAJ HOMOLOG 1, MITOCHONDRIAL-RELATED"/>
    <property type="match status" value="1"/>
</dbReference>
<sequence>MSDLYDILGLNRDASQDDVKKAYRSLAKKYHPDANKDNPKIVDRFKEVSAAYSILGNEQQRARYDRGEIDETGAEKRTYSNPFGFGGGGKRRASASFDDFDLDEAQDIFTEFFRSSSRRKGPSRGDSPFEQSGRKRGLDLSYKITIGFDESINGSTRRLTLNDGRNVDIKIPPGIKDGQVIRLSGQGGPGFGKGPKGDAMVEIRVAPHPYFTRKDLDIHLELPISLDEAVLGGDIEVPTPKGRLTVRIPKNSSTGKRLRLKGKGVKRGDEVGNMYVNLKLMLPTDRDAELEKLMKQWSGGNGAELRKKAGLS</sequence>
<keyword evidence="5" id="KW-1185">Reference proteome</keyword>
<dbReference type="Proteomes" id="UP001595776">
    <property type="component" value="Unassembled WGS sequence"/>
</dbReference>
<feature type="domain" description="J" evidence="3">
    <location>
        <begin position="3"/>
        <end position="68"/>
    </location>
</feature>
<accession>A0ABV8UC51</accession>
<evidence type="ECO:0000259" key="3">
    <source>
        <dbReference type="PROSITE" id="PS50076"/>
    </source>
</evidence>
<dbReference type="CDD" id="cd06257">
    <property type="entry name" value="DnaJ"/>
    <property type="match status" value="1"/>
</dbReference>
<dbReference type="InterPro" id="IPR008971">
    <property type="entry name" value="HSP40/DnaJ_pept-bd"/>
</dbReference>
<feature type="region of interest" description="Disordered" evidence="2">
    <location>
        <begin position="113"/>
        <end position="134"/>
    </location>
</feature>
<dbReference type="Gene3D" id="2.60.260.20">
    <property type="entry name" value="Urease metallochaperone UreE, N-terminal domain"/>
    <property type="match status" value="2"/>
</dbReference>
<dbReference type="SUPFAM" id="SSF49493">
    <property type="entry name" value="HSP40/DnaJ peptide-binding domain"/>
    <property type="match status" value="2"/>
</dbReference>